<dbReference type="EMBL" id="CP060731">
    <property type="protein sequence ID" value="QNN77317.1"/>
    <property type="molecule type" value="Genomic_DNA"/>
</dbReference>
<accession>A0A7G9TB42</accession>
<dbReference type="AlphaFoldDB" id="A0A7G9TB42"/>
<dbReference type="RefSeq" id="WP_187572942.1">
    <property type="nucleotide sequence ID" value="NZ_CP060731.1"/>
</dbReference>
<dbReference type="GeneID" id="81472399"/>
<dbReference type="Proteomes" id="UP000515838">
    <property type="component" value="Chromosome"/>
</dbReference>
<sequence>MIANALQALPTMARTEVPIASHGVLAIRTRQLGRGRLKLAIGAGAPGESMSTMGLRVRAQADAEVAEAPPENRAFKTADAFCLISGDEVLVLVEGMRISVVESYLSQLLAKANQPAGHSAFEFHPVGDQDQEAILADEGVKELKLSGTAYQAETELARVEYGDTAESIIFRLWAETKDRVRSLLSEQVENERERQVLAEHWADLNITTTIQARGGSRGEPVVLESMRNAGMELIDERPDNVNVTLVTEKGTTISGSSLVLGKFVNLSRNDERNDLPYMDVFLALEQYQAELIQQRRWHG</sequence>
<evidence type="ECO:0000313" key="2">
    <source>
        <dbReference type="Proteomes" id="UP000515838"/>
    </source>
</evidence>
<organism evidence="1 2">
    <name type="scientific">Pseudoxanthomonas mexicana</name>
    <dbReference type="NCBI Taxonomy" id="128785"/>
    <lineage>
        <taxon>Bacteria</taxon>
        <taxon>Pseudomonadati</taxon>
        <taxon>Pseudomonadota</taxon>
        <taxon>Gammaproteobacteria</taxon>
        <taxon>Lysobacterales</taxon>
        <taxon>Lysobacteraceae</taxon>
        <taxon>Pseudoxanthomonas</taxon>
    </lineage>
</organism>
<proteinExistence type="predicted"/>
<gene>
    <name evidence="1" type="ORF">IAE60_15545</name>
</gene>
<protein>
    <submittedName>
        <fullName evidence="1">Uncharacterized protein</fullName>
    </submittedName>
</protein>
<reference evidence="1 2" key="1">
    <citation type="submission" date="2020-08" db="EMBL/GenBank/DDBJ databases">
        <title>Streptomycin Non-resistant strain, P. mexicana.</title>
        <authorList>
            <person name="Ganesh-Kumar S."/>
            <person name="Zhe T."/>
            <person name="Yu Z."/>
            <person name="Min Y."/>
        </authorList>
    </citation>
    <scope>NUCLEOTIDE SEQUENCE [LARGE SCALE GENOMIC DNA]</scope>
    <source>
        <strain evidence="1 2">GTZY2</strain>
    </source>
</reference>
<name>A0A7G9TB42_PSEMX</name>
<evidence type="ECO:0000313" key="1">
    <source>
        <dbReference type="EMBL" id="QNN77317.1"/>
    </source>
</evidence>